<feature type="transmembrane region" description="Helical" evidence="7">
    <location>
        <begin position="300"/>
        <end position="322"/>
    </location>
</feature>
<feature type="transmembrane region" description="Helical" evidence="7">
    <location>
        <begin position="159"/>
        <end position="179"/>
    </location>
</feature>
<dbReference type="InterPro" id="IPR019108">
    <property type="entry name" value="Caa3_assmbl_CtaG-rel"/>
</dbReference>
<keyword evidence="10" id="KW-1185">Reference proteome</keyword>
<keyword evidence="4 7" id="KW-1133">Transmembrane helix</keyword>
<dbReference type="OrthoDB" id="5241646at2"/>
<feature type="region of interest" description="Disordered" evidence="6">
    <location>
        <begin position="620"/>
        <end position="640"/>
    </location>
</feature>
<comment type="subcellular location">
    <subcellularLocation>
        <location evidence="1">Cell membrane</location>
        <topology evidence="1">Multi-pass membrane protein</topology>
    </subcellularLocation>
</comment>
<dbReference type="Proteomes" id="UP000199258">
    <property type="component" value="Unassembled WGS sequence"/>
</dbReference>
<evidence type="ECO:0000256" key="1">
    <source>
        <dbReference type="ARBA" id="ARBA00004651"/>
    </source>
</evidence>
<evidence type="ECO:0000256" key="7">
    <source>
        <dbReference type="SAM" id="Phobius"/>
    </source>
</evidence>
<keyword evidence="5 7" id="KW-0472">Membrane</keyword>
<feature type="transmembrane region" description="Helical" evidence="7">
    <location>
        <begin position="48"/>
        <end position="73"/>
    </location>
</feature>
<feature type="transmembrane region" description="Helical" evidence="7">
    <location>
        <begin position="355"/>
        <end position="372"/>
    </location>
</feature>
<dbReference type="Pfam" id="PF09678">
    <property type="entry name" value="Caa3_CtaG"/>
    <property type="match status" value="1"/>
</dbReference>
<evidence type="ECO:0000256" key="2">
    <source>
        <dbReference type="ARBA" id="ARBA00022475"/>
    </source>
</evidence>
<feature type="transmembrane region" description="Helical" evidence="7">
    <location>
        <begin position="135"/>
        <end position="152"/>
    </location>
</feature>
<protein>
    <submittedName>
        <fullName evidence="9">Putative copper resistance protein D</fullName>
    </submittedName>
</protein>
<dbReference type="STRING" id="335973.SAMN04488693_12535"/>
<dbReference type="InterPro" id="IPR008457">
    <property type="entry name" value="Cu-R_CopD_dom"/>
</dbReference>
<dbReference type="RefSeq" id="WP_090588178.1">
    <property type="nucleotide sequence ID" value="NZ_FNDT01000025.1"/>
</dbReference>
<feature type="domain" description="Copper resistance protein D" evidence="8">
    <location>
        <begin position="223"/>
        <end position="321"/>
    </location>
</feature>
<dbReference type="AlphaFoldDB" id="A0A1G8NS57"/>
<evidence type="ECO:0000256" key="3">
    <source>
        <dbReference type="ARBA" id="ARBA00022692"/>
    </source>
</evidence>
<dbReference type="InterPro" id="IPR032694">
    <property type="entry name" value="CopC/D"/>
</dbReference>
<keyword evidence="2" id="KW-1003">Cell membrane</keyword>
<dbReference type="EMBL" id="FNDT01000025">
    <property type="protein sequence ID" value="SDI82796.1"/>
    <property type="molecule type" value="Genomic_DNA"/>
</dbReference>
<feature type="transmembrane region" description="Helical" evidence="7">
    <location>
        <begin position="85"/>
        <end position="109"/>
    </location>
</feature>
<feature type="transmembrane region" description="Helical" evidence="7">
    <location>
        <begin position="191"/>
        <end position="211"/>
    </location>
</feature>
<feature type="transmembrane region" description="Helical" evidence="7">
    <location>
        <begin position="583"/>
        <end position="605"/>
    </location>
</feature>
<evidence type="ECO:0000256" key="6">
    <source>
        <dbReference type="SAM" id="MobiDB-lite"/>
    </source>
</evidence>
<evidence type="ECO:0000313" key="10">
    <source>
        <dbReference type="Proteomes" id="UP000199258"/>
    </source>
</evidence>
<evidence type="ECO:0000256" key="5">
    <source>
        <dbReference type="ARBA" id="ARBA00023136"/>
    </source>
</evidence>
<proteinExistence type="predicted"/>
<dbReference type="PANTHER" id="PTHR34820">
    <property type="entry name" value="INNER MEMBRANE PROTEIN YEBZ"/>
    <property type="match status" value="1"/>
</dbReference>
<dbReference type="PANTHER" id="PTHR34820:SF4">
    <property type="entry name" value="INNER MEMBRANE PROTEIN YEBZ"/>
    <property type="match status" value="1"/>
</dbReference>
<feature type="transmembrane region" description="Helical" evidence="7">
    <location>
        <begin position="260"/>
        <end position="280"/>
    </location>
</feature>
<feature type="transmembrane region" description="Helical" evidence="7">
    <location>
        <begin position="384"/>
        <end position="401"/>
    </location>
</feature>
<dbReference type="GO" id="GO:0005886">
    <property type="term" value="C:plasma membrane"/>
    <property type="evidence" value="ECO:0007669"/>
    <property type="project" value="UniProtKB-SubCell"/>
</dbReference>
<feature type="transmembrane region" description="Helical" evidence="7">
    <location>
        <begin position="533"/>
        <end position="554"/>
    </location>
</feature>
<evidence type="ECO:0000313" key="9">
    <source>
        <dbReference type="EMBL" id="SDI82796.1"/>
    </source>
</evidence>
<feature type="transmembrane region" description="Helical" evidence="7">
    <location>
        <begin position="421"/>
        <end position="444"/>
    </location>
</feature>
<organism evidence="9 10">
    <name type="scientific">Arthrobacter subterraneus</name>
    <dbReference type="NCBI Taxonomy" id="335973"/>
    <lineage>
        <taxon>Bacteria</taxon>
        <taxon>Bacillati</taxon>
        <taxon>Actinomycetota</taxon>
        <taxon>Actinomycetes</taxon>
        <taxon>Micrococcales</taxon>
        <taxon>Micrococcaceae</taxon>
        <taxon>Arthrobacter</taxon>
    </lineage>
</organism>
<feature type="transmembrane region" description="Helical" evidence="7">
    <location>
        <begin position="465"/>
        <end position="489"/>
    </location>
</feature>
<gene>
    <name evidence="9" type="ORF">SAMN04488693_12535</name>
</gene>
<evidence type="ECO:0000256" key="4">
    <source>
        <dbReference type="ARBA" id="ARBA00022989"/>
    </source>
</evidence>
<accession>A0A1G8NS57</accession>
<dbReference type="GO" id="GO:0006825">
    <property type="term" value="P:copper ion transport"/>
    <property type="evidence" value="ECO:0007669"/>
    <property type="project" value="InterPro"/>
</dbReference>
<feature type="transmembrane region" description="Helical" evidence="7">
    <location>
        <begin position="232"/>
        <end position="254"/>
    </location>
</feature>
<dbReference type="Pfam" id="PF05425">
    <property type="entry name" value="CopD"/>
    <property type="match status" value="1"/>
</dbReference>
<feature type="transmembrane region" description="Helical" evidence="7">
    <location>
        <begin position="501"/>
        <end position="521"/>
    </location>
</feature>
<sequence>MSMVLRGAAVAALAVAAVLALIWAFIYGGSAELGVLDRVGPTVLWLLLAAKLVFNLAAACTAGPLVLALFVVAPDEPAHRQALRFAGYSALVWALAAGVFAVANFQVIANMPLVSDGFVPALFAFLIDEDPGRSGLMATGIAATTALLCFVVRRQSAVALTAALAFSGLIPLVLNSHAAGGADHADSTMSLYLHSAAAVVWLGGLAGLLWLRPSLEPGRLGTVVRRYSTLALLSFIVLAVSGVLAAWVAIGSLTQIGTPYGVIVLFKSAAFTILGIFGALHRLWVIRRLDSVPPRAARYFWSLVVVELAVMGTASGLAASLARTETPTSLGLAASQDPPPAPTLGNVLSQWELDPLWSVVCAVGVFTYLAGVRRTRKAGRRWPASRTVLWLTGMVLLFLVTNGGTHVYQGYLFNAHVVTQMLLTAVVPLFLVMAAPLTLAELTIRPRTDGSTGCLEMTRSILRPVLKMTAATPYLPVLLLAGTLVVFYYSPLLGYAALSQLGYGIVTLLALSSGCLYMAALTAVPAPGQQLQLTVRLGAVVGTALLFGVYGQAISAQATVLEQPWYTAVGRPWGQHPFIAPELAGTIMWVIAGGALATAALIIVLRRTVLRRTVGDRAAESLEENPHPEPGISPKASILR</sequence>
<reference evidence="9 10" key="1">
    <citation type="submission" date="2016-10" db="EMBL/GenBank/DDBJ databases">
        <authorList>
            <person name="de Groot N.N."/>
        </authorList>
    </citation>
    <scope>NUCLEOTIDE SEQUENCE [LARGE SCALE GENOMIC DNA]</scope>
    <source>
        <strain evidence="9 10">NP_1H</strain>
    </source>
</reference>
<evidence type="ECO:0000259" key="8">
    <source>
        <dbReference type="Pfam" id="PF05425"/>
    </source>
</evidence>
<keyword evidence="3 7" id="KW-0812">Transmembrane</keyword>
<name>A0A1G8NS57_9MICC</name>